<proteinExistence type="predicted"/>
<keyword evidence="4" id="KW-1185">Reference proteome</keyword>
<gene>
    <name evidence="3" type="ORF">EL17_04880</name>
</gene>
<reference evidence="3 4" key="1">
    <citation type="submission" date="2014-04" db="EMBL/GenBank/DDBJ databases">
        <title>Characterization and application of a salt tolerant electro-active bacterium.</title>
        <authorList>
            <person name="Yang L."/>
            <person name="Wei S."/>
            <person name="Tay Q.X.M."/>
        </authorList>
    </citation>
    <scope>NUCLEOTIDE SEQUENCE [LARGE SCALE GENOMIC DNA]</scope>
    <source>
        <strain evidence="3 4">LY1</strain>
    </source>
</reference>
<name>A0A074LMA6_9BACT</name>
<evidence type="ECO:0000313" key="4">
    <source>
        <dbReference type="Proteomes" id="UP000027821"/>
    </source>
</evidence>
<protein>
    <submittedName>
        <fullName evidence="3">Septum formation initiator</fullName>
    </submittedName>
</protein>
<keyword evidence="2" id="KW-0812">Transmembrane</keyword>
<evidence type="ECO:0000256" key="1">
    <source>
        <dbReference type="SAM" id="Coils"/>
    </source>
</evidence>
<accession>A0A074LMA6</accession>
<comment type="caution">
    <text evidence="3">The sequence shown here is derived from an EMBL/GenBank/DDBJ whole genome shotgun (WGS) entry which is preliminary data.</text>
</comment>
<evidence type="ECO:0000313" key="3">
    <source>
        <dbReference type="EMBL" id="KEO75012.1"/>
    </source>
</evidence>
<dbReference type="Proteomes" id="UP000027821">
    <property type="component" value="Unassembled WGS sequence"/>
</dbReference>
<keyword evidence="2" id="KW-0472">Membrane</keyword>
<dbReference type="eggNOG" id="COG2919">
    <property type="taxonomic scope" value="Bacteria"/>
</dbReference>
<dbReference type="OrthoDB" id="1467719at2"/>
<dbReference type="InterPro" id="IPR007060">
    <property type="entry name" value="FtsL/DivIC"/>
</dbReference>
<keyword evidence="1" id="KW-0175">Coiled coil</keyword>
<feature type="coiled-coil region" evidence="1">
    <location>
        <begin position="41"/>
        <end position="75"/>
    </location>
</feature>
<organism evidence="3 4">
    <name type="scientific">Anditalea andensis</name>
    <dbReference type="NCBI Taxonomy" id="1048983"/>
    <lineage>
        <taxon>Bacteria</taxon>
        <taxon>Pseudomonadati</taxon>
        <taxon>Bacteroidota</taxon>
        <taxon>Cytophagia</taxon>
        <taxon>Cytophagales</taxon>
        <taxon>Cytophagaceae</taxon>
        <taxon>Anditalea</taxon>
    </lineage>
</organism>
<keyword evidence="2" id="KW-1133">Transmembrane helix</keyword>
<dbReference type="AlphaFoldDB" id="A0A074LMA6"/>
<dbReference type="RefSeq" id="WP_035071456.1">
    <property type="nucleotide sequence ID" value="NZ_JMIH01000014.1"/>
</dbReference>
<dbReference type="EMBL" id="JMIH01000014">
    <property type="protein sequence ID" value="KEO75012.1"/>
    <property type="molecule type" value="Genomic_DNA"/>
</dbReference>
<feature type="transmembrane region" description="Helical" evidence="2">
    <location>
        <begin position="12"/>
        <end position="32"/>
    </location>
</feature>
<sequence length="95" mass="11962">MNKYLKYTKNFYFVFTFLFIGWMLFIDTNDIVSQFTLQSKLRDLERQKEYYEIRKEKIKAEREELLSNYELLEKFARERYLMKRKTEDLYVIVQE</sequence>
<evidence type="ECO:0000256" key="2">
    <source>
        <dbReference type="SAM" id="Phobius"/>
    </source>
</evidence>
<dbReference type="Pfam" id="PF04977">
    <property type="entry name" value="DivIC"/>
    <property type="match status" value="1"/>
</dbReference>
<dbReference type="STRING" id="1048983.EL17_04880"/>